<evidence type="ECO:0000259" key="5">
    <source>
        <dbReference type="Pfam" id="PF07714"/>
    </source>
</evidence>
<feature type="region of interest" description="Disordered" evidence="4">
    <location>
        <begin position="196"/>
        <end position="229"/>
    </location>
</feature>
<dbReference type="Pfam" id="PF07714">
    <property type="entry name" value="PK_Tyr_Ser-Thr"/>
    <property type="match status" value="1"/>
</dbReference>
<name>A0A843U7N4_COLES</name>
<reference evidence="6" key="1">
    <citation type="submission" date="2017-07" db="EMBL/GenBank/DDBJ databases">
        <title>Taro Niue Genome Assembly and Annotation.</title>
        <authorList>
            <person name="Atibalentja N."/>
            <person name="Keating K."/>
            <person name="Fields C.J."/>
        </authorList>
    </citation>
    <scope>NUCLEOTIDE SEQUENCE</scope>
    <source>
        <strain evidence="6">Niue_2</strain>
        <tissue evidence="6">Leaf</tissue>
    </source>
</reference>
<feature type="region of interest" description="Disordered" evidence="4">
    <location>
        <begin position="47"/>
        <end position="66"/>
    </location>
</feature>
<dbReference type="OrthoDB" id="1668230at2759"/>
<accession>A0A843U7N4</accession>
<sequence>MVSLTQNLHACNYIWNECKQDSPVAGRRETHSRKAGFKAPLRRLAAPWESSSSPSPTSPCSPVDDDGVGPTRFPYVELMWATNNFDTRRKLGQGGFSAVYRGVLRDIEVAIKRIVREGDGEKSFKAEVKTIGKLNQKNLVRLLGWCRAGSLFFVRSAVRRPPPSSTSSLSSASPSPPWEKRQLCRPEMLPVELTAAIKGDSRGPLQTLEVGRQEGGGRERRLLSGRRGG</sequence>
<keyword evidence="1 3" id="KW-0547">Nucleotide-binding</keyword>
<dbReference type="EMBL" id="NMUH01000378">
    <property type="protein sequence ID" value="MQL78037.1"/>
    <property type="molecule type" value="Genomic_DNA"/>
</dbReference>
<comment type="caution">
    <text evidence="6">The sequence shown here is derived from an EMBL/GenBank/DDBJ whole genome shotgun (WGS) entry which is preliminary data.</text>
</comment>
<organism evidence="6 7">
    <name type="scientific">Colocasia esculenta</name>
    <name type="common">Wild taro</name>
    <name type="synonym">Arum esculentum</name>
    <dbReference type="NCBI Taxonomy" id="4460"/>
    <lineage>
        <taxon>Eukaryota</taxon>
        <taxon>Viridiplantae</taxon>
        <taxon>Streptophyta</taxon>
        <taxon>Embryophyta</taxon>
        <taxon>Tracheophyta</taxon>
        <taxon>Spermatophyta</taxon>
        <taxon>Magnoliopsida</taxon>
        <taxon>Liliopsida</taxon>
        <taxon>Araceae</taxon>
        <taxon>Aroideae</taxon>
        <taxon>Colocasieae</taxon>
        <taxon>Colocasia</taxon>
    </lineage>
</organism>
<dbReference type="GO" id="GO:0004672">
    <property type="term" value="F:protein kinase activity"/>
    <property type="evidence" value="ECO:0007669"/>
    <property type="project" value="InterPro"/>
</dbReference>
<dbReference type="AlphaFoldDB" id="A0A843U7N4"/>
<feature type="region of interest" description="Disordered" evidence="4">
    <location>
        <begin position="159"/>
        <end position="182"/>
    </location>
</feature>
<proteinExistence type="predicted"/>
<feature type="domain" description="Serine-threonine/tyrosine-protein kinase catalytic" evidence="5">
    <location>
        <begin position="87"/>
        <end position="154"/>
    </location>
</feature>
<dbReference type="InterPro" id="IPR017441">
    <property type="entry name" value="Protein_kinase_ATP_BS"/>
</dbReference>
<dbReference type="SUPFAM" id="SSF56112">
    <property type="entry name" value="Protein kinase-like (PK-like)"/>
    <property type="match status" value="1"/>
</dbReference>
<dbReference type="PANTHER" id="PTHR27007">
    <property type="match status" value="1"/>
</dbReference>
<evidence type="ECO:0000256" key="4">
    <source>
        <dbReference type="SAM" id="MobiDB-lite"/>
    </source>
</evidence>
<feature type="compositionally biased region" description="Basic and acidic residues" evidence="4">
    <location>
        <begin position="211"/>
        <end position="222"/>
    </location>
</feature>
<gene>
    <name evidence="6" type="ORF">Taro_010443</name>
</gene>
<keyword evidence="7" id="KW-1185">Reference proteome</keyword>
<protein>
    <recommendedName>
        <fullName evidence="5">Serine-threonine/tyrosine-protein kinase catalytic domain-containing protein</fullName>
    </recommendedName>
</protein>
<dbReference type="GO" id="GO:0005524">
    <property type="term" value="F:ATP binding"/>
    <property type="evidence" value="ECO:0007669"/>
    <property type="project" value="UniProtKB-UniRule"/>
</dbReference>
<dbReference type="InterPro" id="IPR011009">
    <property type="entry name" value="Kinase-like_dom_sf"/>
</dbReference>
<dbReference type="InterPro" id="IPR050528">
    <property type="entry name" value="L-type_Lectin-RKs"/>
</dbReference>
<evidence type="ECO:0000313" key="7">
    <source>
        <dbReference type="Proteomes" id="UP000652761"/>
    </source>
</evidence>
<evidence type="ECO:0000256" key="3">
    <source>
        <dbReference type="PROSITE-ProRule" id="PRU10141"/>
    </source>
</evidence>
<evidence type="ECO:0000256" key="2">
    <source>
        <dbReference type="ARBA" id="ARBA00022840"/>
    </source>
</evidence>
<keyword evidence="2 3" id="KW-0067">ATP-binding</keyword>
<feature type="binding site" evidence="3">
    <location>
        <position position="112"/>
    </location>
    <ligand>
        <name>ATP</name>
        <dbReference type="ChEBI" id="CHEBI:30616"/>
    </ligand>
</feature>
<evidence type="ECO:0000256" key="1">
    <source>
        <dbReference type="ARBA" id="ARBA00022741"/>
    </source>
</evidence>
<evidence type="ECO:0000313" key="6">
    <source>
        <dbReference type="EMBL" id="MQL78037.1"/>
    </source>
</evidence>
<feature type="compositionally biased region" description="Low complexity" evidence="4">
    <location>
        <begin position="50"/>
        <end position="62"/>
    </location>
</feature>
<dbReference type="PROSITE" id="PS00107">
    <property type="entry name" value="PROTEIN_KINASE_ATP"/>
    <property type="match status" value="1"/>
</dbReference>
<dbReference type="Gene3D" id="3.30.200.20">
    <property type="entry name" value="Phosphorylase Kinase, domain 1"/>
    <property type="match status" value="1"/>
</dbReference>
<dbReference type="InterPro" id="IPR001245">
    <property type="entry name" value="Ser-Thr/Tyr_kinase_cat_dom"/>
</dbReference>
<dbReference type="Proteomes" id="UP000652761">
    <property type="component" value="Unassembled WGS sequence"/>
</dbReference>